<dbReference type="Proteomes" id="UP000016944">
    <property type="component" value="Chromosome II"/>
</dbReference>
<dbReference type="RefSeq" id="WP_022563502.1">
    <property type="nucleotide sequence ID" value="NC_022545.1"/>
</dbReference>
<evidence type="ECO:0000313" key="2">
    <source>
        <dbReference type="Proteomes" id="UP000016944"/>
    </source>
</evidence>
<protein>
    <recommendedName>
        <fullName evidence="3">Acetyl-CoA carboxylase</fullName>
    </recommendedName>
</protein>
<dbReference type="Gene3D" id="2.40.50.100">
    <property type="match status" value="1"/>
</dbReference>
<reference evidence="1 2" key="1">
    <citation type="journal article" date="2013" name="Genome Announc.">
        <title>Complete Genome Sequence of the Sesbania Symbiont and Rice Growth-Promoting Endophyte Rhizobium sp. Strain IRBG74.</title>
        <authorList>
            <person name="Crook M.B."/>
            <person name="Mitra S."/>
            <person name="Ane J.M."/>
            <person name="Sadowsky M.J."/>
            <person name="Gyaneshwar P."/>
        </authorList>
    </citation>
    <scope>NUCLEOTIDE SEQUENCE [LARGE SCALE GENOMIC DNA]</scope>
    <source>
        <strain evidence="1 2">IRBG74</strain>
    </source>
</reference>
<organism evidence="1 2">
    <name type="scientific">Agrobacterium pusense</name>
    <dbReference type="NCBI Taxonomy" id="648995"/>
    <lineage>
        <taxon>Bacteria</taxon>
        <taxon>Pseudomonadati</taxon>
        <taxon>Pseudomonadota</taxon>
        <taxon>Alphaproteobacteria</taxon>
        <taxon>Hyphomicrobiales</taxon>
        <taxon>Rhizobiaceae</taxon>
        <taxon>Rhizobium/Agrobacterium group</taxon>
        <taxon>Agrobacterium</taxon>
    </lineage>
</organism>
<dbReference type="KEGG" id="rir:BN877_II1314"/>
<proteinExistence type="predicted"/>
<accession>A0A1S9ELH6</accession>
<dbReference type="PATRIC" id="fig|424182.3.peg.4155"/>
<accession>U4Q4W6</accession>
<gene>
    <name evidence="1" type="ORF">BN877_II1314</name>
</gene>
<name>U4Q4W6_9HYPH</name>
<dbReference type="EMBL" id="HG518323">
    <property type="protein sequence ID" value="CDI11103.1"/>
    <property type="molecule type" value="Genomic_DNA"/>
</dbReference>
<dbReference type="InterPro" id="IPR011053">
    <property type="entry name" value="Single_hybrid_motif"/>
</dbReference>
<dbReference type="SUPFAM" id="SSF51230">
    <property type="entry name" value="Single hybrid motif"/>
    <property type="match status" value="1"/>
</dbReference>
<evidence type="ECO:0000313" key="1">
    <source>
        <dbReference type="EMBL" id="CDI11103.1"/>
    </source>
</evidence>
<dbReference type="HOGENOM" id="CLU_016733_6_0_5"/>
<evidence type="ECO:0008006" key="3">
    <source>
        <dbReference type="Google" id="ProtNLM"/>
    </source>
</evidence>
<sequence>MSKLDFTDPAVLAALTEMLADARVDGLEISAPGCEIRLVVSSCGKAAKPSATLPSQKTEPSRAVVKAPIAGHFHASEADGEDPFISNKKIGQALGSVRIGHILVPVTTGRAGTVTRQLAEHGALVGFGDPLFEIELQS</sequence>
<dbReference type="AlphaFoldDB" id="U4Q4W6"/>